<feature type="transmembrane region" description="Helical" evidence="4">
    <location>
        <begin position="28"/>
        <end position="47"/>
    </location>
</feature>
<proteinExistence type="predicted"/>
<dbReference type="PANTHER" id="PTHR43280">
    <property type="entry name" value="ARAC-FAMILY TRANSCRIPTIONAL REGULATOR"/>
    <property type="match status" value="1"/>
</dbReference>
<keyword evidence="2" id="KW-0238">DNA-binding</keyword>
<evidence type="ECO:0000256" key="3">
    <source>
        <dbReference type="ARBA" id="ARBA00023163"/>
    </source>
</evidence>
<sequence length="378" mass="43034">MIHIVGVVISLFLSILLFTKKGKSRADLVLAFWLFLISIHLLCYYLIASDKFLEYPYFLGLEIPMPLLHGPFLYLYATLLTGKKIGKLYCSFHFLPAVLAYIALSKFFLLATGEKIFIYENNGIGYLGLLKIVHFAILPSGIAYIIMSLYLIEGHRKNISNLVSHLEKINLNWLRNLMIGMSLIWLSILLGNDISTFTLVDLFILSIGYFGIKQVGIFNNNVITLPANHLEMGLLGVIEDESSITTKVKYQKSTMGYTLLSEIHLQVTQLMQQEKLFKDPELSLNELAERLNIHPNALSQVINTLEDKNFYDYVNGLRIEEFKLISMRPGNHKFTLLALAYEVGFNSKTSFNRNFKKKIGVSPTTYLKQQKLSLQATI</sequence>
<dbReference type="PANTHER" id="PTHR43280:SF29">
    <property type="entry name" value="ARAC-FAMILY TRANSCRIPTIONAL REGULATOR"/>
    <property type="match status" value="1"/>
</dbReference>
<evidence type="ECO:0000256" key="4">
    <source>
        <dbReference type="SAM" id="Phobius"/>
    </source>
</evidence>
<evidence type="ECO:0000259" key="5">
    <source>
        <dbReference type="PROSITE" id="PS01124"/>
    </source>
</evidence>
<feature type="transmembrane region" description="Helical" evidence="4">
    <location>
        <begin position="132"/>
        <end position="152"/>
    </location>
</feature>
<evidence type="ECO:0000313" key="7">
    <source>
        <dbReference type="Proteomes" id="UP001378956"/>
    </source>
</evidence>
<feature type="transmembrane region" description="Helical" evidence="4">
    <location>
        <begin position="59"/>
        <end position="80"/>
    </location>
</feature>
<gene>
    <name evidence="6" type="ORF">WAE58_01525</name>
</gene>
<keyword evidence="3" id="KW-0804">Transcription</keyword>
<feature type="transmembrane region" description="Helical" evidence="4">
    <location>
        <begin position="92"/>
        <end position="112"/>
    </location>
</feature>
<name>A0ABU8NIJ2_9SPHI</name>
<dbReference type="PROSITE" id="PS01124">
    <property type="entry name" value="HTH_ARAC_FAMILY_2"/>
    <property type="match status" value="1"/>
</dbReference>
<keyword evidence="4" id="KW-1133">Transmembrane helix</keyword>
<accession>A0ABU8NIJ2</accession>
<evidence type="ECO:0000313" key="6">
    <source>
        <dbReference type="EMBL" id="MEJ2901083.1"/>
    </source>
</evidence>
<comment type="caution">
    <text evidence="6">The sequence shown here is derived from an EMBL/GenBank/DDBJ whole genome shotgun (WGS) entry which is preliminary data.</text>
</comment>
<keyword evidence="7" id="KW-1185">Reference proteome</keyword>
<dbReference type="InterPro" id="IPR036390">
    <property type="entry name" value="WH_DNA-bd_sf"/>
</dbReference>
<dbReference type="SUPFAM" id="SSF46689">
    <property type="entry name" value="Homeodomain-like"/>
    <property type="match status" value="1"/>
</dbReference>
<dbReference type="InterPro" id="IPR009057">
    <property type="entry name" value="Homeodomain-like_sf"/>
</dbReference>
<evidence type="ECO:0000256" key="2">
    <source>
        <dbReference type="ARBA" id="ARBA00023125"/>
    </source>
</evidence>
<keyword evidence="4" id="KW-0472">Membrane</keyword>
<keyword evidence="1" id="KW-0805">Transcription regulation</keyword>
<reference evidence="6 7" key="1">
    <citation type="submission" date="2024-03" db="EMBL/GenBank/DDBJ databases">
        <title>Sequence of Lycoming College Course Isolates.</title>
        <authorList>
            <person name="Plotts O."/>
            <person name="Newman J."/>
        </authorList>
    </citation>
    <scope>NUCLEOTIDE SEQUENCE [LARGE SCALE GENOMIC DNA]</scope>
    <source>
        <strain evidence="6 7">CJB-3</strain>
    </source>
</reference>
<dbReference type="Proteomes" id="UP001378956">
    <property type="component" value="Unassembled WGS sequence"/>
</dbReference>
<organism evidence="6 7">
    <name type="scientific">Pedobacter panaciterrae</name>
    <dbReference type="NCBI Taxonomy" id="363849"/>
    <lineage>
        <taxon>Bacteria</taxon>
        <taxon>Pseudomonadati</taxon>
        <taxon>Bacteroidota</taxon>
        <taxon>Sphingobacteriia</taxon>
        <taxon>Sphingobacteriales</taxon>
        <taxon>Sphingobacteriaceae</taxon>
        <taxon>Pedobacter</taxon>
    </lineage>
</organism>
<dbReference type="SUPFAM" id="SSF46785">
    <property type="entry name" value="Winged helix' DNA-binding domain"/>
    <property type="match status" value="1"/>
</dbReference>
<dbReference type="RefSeq" id="WP_337714956.1">
    <property type="nucleotide sequence ID" value="NZ_JBBEUB010000001.1"/>
</dbReference>
<evidence type="ECO:0000256" key="1">
    <source>
        <dbReference type="ARBA" id="ARBA00023015"/>
    </source>
</evidence>
<dbReference type="Gene3D" id="1.10.10.60">
    <property type="entry name" value="Homeodomain-like"/>
    <property type="match status" value="2"/>
</dbReference>
<dbReference type="InterPro" id="IPR018060">
    <property type="entry name" value="HTH_AraC"/>
</dbReference>
<protein>
    <submittedName>
        <fullName evidence="6">Helix-turn-helix domain-containing protein</fullName>
    </submittedName>
</protein>
<dbReference type="EMBL" id="JBBEUB010000001">
    <property type="protein sequence ID" value="MEJ2901083.1"/>
    <property type="molecule type" value="Genomic_DNA"/>
</dbReference>
<feature type="domain" description="HTH araC/xylS-type" evidence="5">
    <location>
        <begin position="265"/>
        <end position="369"/>
    </location>
</feature>
<keyword evidence="4" id="KW-0812">Transmembrane</keyword>
<dbReference type="Pfam" id="PF12833">
    <property type="entry name" value="HTH_18"/>
    <property type="match status" value="1"/>
</dbReference>
<dbReference type="SMART" id="SM00342">
    <property type="entry name" value="HTH_ARAC"/>
    <property type="match status" value="1"/>
</dbReference>